<accession>A0ABW4KRH8</accession>
<comment type="caution">
    <text evidence="3">The sequence shown here is derived from an EMBL/GenBank/DDBJ whole genome shotgun (WGS) entry which is preliminary data.</text>
</comment>
<organism evidence="3 4">
    <name type="scientific">Ottowia flava</name>
    <dbReference type="NCBI Taxonomy" id="2675430"/>
    <lineage>
        <taxon>Bacteria</taxon>
        <taxon>Pseudomonadati</taxon>
        <taxon>Pseudomonadota</taxon>
        <taxon>Betaproteobacteria</taxon>
        <taxon>Burkholderiales</taxon>
        <taxon>Comamonadaceae</taxon>
        <taxon>Ottowia</taxon>
    </lineage>
</organism>
<dbReference type="Proteomes" id="UP001597304">
    <property type="component" value="Unassembled WGS sequence"/>
</dbReference>
<dbReference type="Gene3D" id="3.40.50.1110">
    <property type="entry name" value="SGNH hydrolase"/>
    <property type="match status" value="1"/>
</dbReference>
<feature type="signal peptide" evidence="2">
    <location>
        <begin position="1"/>
        <end position="22"/>
    </location>
</feature>
<evidence type="ECO:0000313" key="4">
    <source>
        <dbReference type="Proteomes" id="UP001597304"/>
    </source>
</evidence>
<evidence type="ECO:0000256" key="1">
    <source>
        <dbReference type="ARBA" id="ARBA00022801"/>
    </source>
</evidence>
<proteinExistence type="predicted"/>
<keyword evidence="1 3" id="KW-0378">Hydrolase</keyword>
<dbReference type="InterPro" id="IPR001087">
    <property type="entry name" value="GDSL"/>
</dbReference>
<gene>
    <name evidence="3" type="ORF">ACFSF0_05620</name>
</gene>
<dbReference type="PANTHER" id="PTHR45648:SF22">
    <property type="entry name" value="GDSL LIPASE_ACYLHYDROLASE FAMILY PROTEIN (AFU_ORTHOLOGUE AFUA_4G14700)"/>
    <property type="match status" value="1"/>
</dbReference>
<dbReference type="InterPro" id="IPR036514">
    <property type="entry name" value="SGNH_hydro_sf"/>
</dbReference>
<dbReference type="EMBL" id="JBHUEJ010000015">
    <property type="protein sequence ID" value="MFD1710073.1"/>
    <property type="molecule type" value="Genomic_DNA"/>
</dbReference>
<dbReference type="SUPFAM" id="SSF52266">
    <property type="entry name" value="SGNH hydrolase"/>
    <property type="match status" value="1"/>
</dbReference>
<dbReference type="GO" id="GO:0016787">
    <property type="term" value="F:hydrolase activity"/>
    <property type="evidence" value="ECO:0007669"/>
    <property type="project" value="UniProtKB-KW"/>
</dbReference>
<sequence length="363" mass="37553">MPVRFKTFARVASASLALAVLASCGGGSDDDAVRVKSITVFGDSLSDVGTYAPATGRPDNPGKFTVNPTPVWVESVAAHYGLTLSPNRALTLDATASGIASAGVGTARVLGGNGYAEGGARVARFPSQSGVGNNDVVAPVAQQVERYLSQHGRFAADQLVVIDGGSNDLYAQLSDLCWGTDSNGRGAAAPTQAAADAAVDEAANALVSAVKRIKDQGGGPVLVAGAFDFTVTPFGAAFMKPLDLAACTVPQAPAVVTNWATRFNRIVAEGTQGLPDVQYLDLTDTLARVLAKPGDFGIENTADMACNNTEPTRSAVFCTAQTLVKPNAGDTYMWSDNFHPSPRLHRVMADEAIKAARAIAQPQ</sequence>
<dbReference type="PANTHER" id="PTHR45648">
    <property type="entry name" value="GDSL LIPASE/ACYLHYDROLASE FAMILY PROTEIN (AFU_ORTHOLOGUE AFUA_4G14700)"/>
    <property type="match status" value="1"/>
</dbReference>
<keyword evidence="2" id="KW-0732">Signal</keyword>
<evidence type="ECO:0000313" key="3">
    <source>
        <dbReference type="EMBL" id="MFD1710073.1"/>
    </source>
</evidence>
<protein>
    <submittedName>
        <fullName evidence="3">SGNH/GDSL hydrolase family protein</fullName>
    </submittedName>
</protein>
<dbReference type="Pfam" id="PF00657">
    <property type="entry name" value="Lipase_GDSL"/>
    <property type="match status" value="1"/>
</dbReference>
<dbReference type="InterPro" id="IPR051058">
    <property type="entry name" value="GDSL_Est/Lipase"/>
</dbReference>
<keyword evidence="4" id="KW-1185">Reference proteome</keyword>
<evidence type="ECO:0000256" key="2">
    <source>
        <dbReference type="SAM" id="SignalP"/>
    </source>
</evidence>
<dbReference type="CDD" id="cd01847">
    <property type="entry name" value="Triacylglycerol_lipase_like"/>
    <property type="match status" value="1"/>
</dbReference>
<reference evidence="4" key="1">
    <citation type="journal article" date="2019" name="Int. J. Syst. Evol. Microbiol.">
        <title>The Global Catalogue of Microorganisms (GCM) 10K type strain sequencing project: providing services to taxonomists for standard genome sequencing and annotation.</title>
        <authorList>
            <consortium name="The Broad Institute Genomics Platform"/>
            <consortium name="The Broad Institute Genome Sequencing Center for Infectious Disease"/>
            <person name="Wu L."/>
            <person name="Ma J."/>
        </authorList>
    </citation>
    <scope>NUCLEOTIDE SEQUENCE [LARGE SCALE GENOMIC DNA]</scope>
    <source>
        <strain evidence="4">LMG 29247</strain>
    </source>
</reference>
<feature type="chain" id="PRO_5046597517" evidence="2">
    <location>
        <begin position="23"/>
        <end position="363"/>
    </location>
</feature>
<dbReference type="PROSITE" id="PS51257">
    <property type="entry name" value="PROKAR_LIPOPROTEIN"/>
    <property type="match status" value="1"/>
</dbReference>
<name>A0ABW4KRH8_9BURK</name>
<dbReference type="RefSeq" id="WP_147911843.1">
    <property type="nucleotide sequence ID" value="NZ_JBHUEJ010000015.1"/>
</dbReference>